<evidence type="ECO:0000313" key="2">
    <source>
        <dbReference type="EMBL" id="KOX77519.1"/>
    </source>
</evidence>
<reference evidence="2 3" key="1">
    <citation type="submission" date="2015-07" db="EMBL/GenBank/DDBJ databases">
        <title>The genome of Melipona quadrifasciata.</title>
        <authorList>
            <person name="Pan H."/>
            <person name="Kapheim K."/>
        </authorList>
    </citation>
    <scope>NUCLEOTIDE SEQUENCE [LARGE SCALE GENOMIC DNA]</scope>
    <source>
        <strain evidence="2">0111107301</strain>
        <tissue evidence="2">Whole body</tissue>
    </source>
</reference>
<evidence type="ECO:0000313" key="3">
    <source>
        <dbReference type="Proteomes" id="UP000053105"/>
    </source>
</evidence>
<feature type="region of interest" description="Disordered" evidence="1">
    <location>
        <begin position="111"/>
        <end position="140"/>
    </location>
</feature>
<dbReference type="EMBL" id="KQ435732">
    <property type="protein sequence ID" value="KOX77519.1"/>
    <property type="molecule type" value="Genomic_DNA"/>
</dbReference>
<feature type="compositionally biased region" description="Basic and acidic residues" evidence="1">
    <location>
        <begin position="116"/>
        <end position="130"/>
    </location>
</feature>
<keyword evidence="3" id="KW-1185">Reference proteome</keyword>
<name>A0A0M9A7M0_9HYME</name>
<protein>
    <submittedName>
        <fullName evidence="2">Uncharacterized protein</fullName>
    </submittedName>
</protein>
<organism evidence="2 3">
    <name type="scientific">Melipona quadrifasciata</name>
    <dbReference type="NCBI Taxonomy" id="166423"/>
    <lineage>
        <taxon>Eukaryota</taxon>
        <taxon>Metazoa</taxon>
        <taxon>Ecdysozoa</taxon>
        <taxon>Arthropoda</taxon>
        <taxon>Hexapoda</taxon>
        <taxon>Insecta</taxon>
        <taxon>Pterygota</taxon>
        <taxon>Neoptera</taxon>
        <taxon>Endopterygota</taxon>
        <taxon>Hymenoptera</taxon>
        <taxon>Apocrita</taxon>
        <taxon>Aculeata</taxon>
        <taxon>Apoidea</taxon>
        <taxon>Anthophila</taxon>
        <taxon>Apidae</taxon>
        <taxon>Melipona</taxon>
    </lineage>
</organism>
<proteinExistence type="predicted"/>
<evidence type="ECO:0000256" key="1">
    <source>
        <dbReference type="SAM" id="MobiDB-lite"/>
    </source>
</evidence>
<dbReference type="Proteomes" id="UP000053105">
    <property type="component" value="Unassembled WGS sequence"/>
</dbReference>
<dbReference type="AlphaFoldDB" id="A0A0M9A7M0"/>
<gene>
    <name evidence="2" type="ORF">WN51_09843</name>
</gene>
<sequence length="396" mass="45107">MADVVPLKTKAGKNSGMFISHASQIFERAVVRYESDIDKYSGFRWTLWIFQLETVQVEDLRDLVSSEIIRDSPFLKLSSTSLPKDLFSETSHVLQSTSWFKINSTKSRSTVQGYSRDPEIGEHRDWKNSESEGNAARKMTGHKWDPHTCFPRRDLNLKIFSNVNSVTKEIYTRVLALLPIAISSLKGTPSLKEEPGTVKVEASHFKTRSSGSSYMIFFHELLSAREWKLDYPLAAVATLLFFQINKLIPISQQASADCEIKSRIDSADLSPVCNFVDPSECVCLFLQFNFPFKPLDFIYLKKKLNCDVNLHYPRQYTRESSRSFFQAPISHWIRSRGEGTRRFFSRLSVNTPTGGGMGIILSTKRGNRGNTRAFILQEGSLRCEERVVPPRGTSFE</sequence>
<accession>A0A0M9A7M0</accession>